<keyword evidence="3" id="KW-1185">Reference proteome</keyword>
<evidence type="ECO:0000313" key="3">
    <source>
        <dbReference type="Proteomes" id="UP000765509"/>
    </source>
</evidence>
<dbReference type="EMBL" id="AVOT02051786">
    <property type="protein sequence ID" value="MBW0546783.1"/>
    <property type="molecule type" value="Genomic_DNA"/>
</dbReference>
<dbReference type="Proteomes" id="UP000765509">
    <property type="component" value="Unassembled WGS sequence"/>
</dbReference>
<proteinExistence type="predicted"/>
<feature type="region of interest" description="Disordered" evidence="1">
    <location>
        <begin position="13"/>
        <end position="48"/>
    </location>
</feature>
<name>A0A9Q3FV52_9BASI</name>
<feature type="compositionally biased region" description="Polar residues" evidence="1">
    <location>
        <begin position="28"/>
        <end position="39"/>
    </location>
</feature>
<comment type="caution">
    <text evidence="2">The sequence shown here is derived from an EMBL/GenBank/DDBJ whole genome shotgun (WGS) entry which is preliminary data.</text>
</comment>
<reference evidence="2" key="1">
    <citation type="submission" date="2021-03" db="EMBL/GenBank/DDBJ databases">
        <title>Draft genome sequence of rust myrtle Austropuccinia psidii MF-1, a brazilian biotype.</title>
        <authorList>
            <person name="Quecine M.C."/>
            <person name="Pachon D.M.R."/>
            <person name="Bonatelli M.L."/>
            <person name="Correr F.H."/>
            <person name="Franceschini L.M."/>
            <person name="Leite T.F."/>
            <person name="Margarido G.R.A."/>
            <person name="Almeida C.A."/>
            <person name="Ferrarezi J.A."/>
            <person name="Labate C.A."/>
        </authorList>
    </citation>
    <scope>NUCLEOTIDE SEQUENCE</scope>
    <source>
        <strain evidence="2">MF-1</strain>
    </source>
</reference>
<protein>
    <submittedName>
        <fullName evidence="2">Uncharacterized protein</fullName>
    </submittedName>
</protein>
<organism evidence="2 3">
    <name type="scientific">Austropuccinia psidii MF-1</name>
    <dbReference type="NCBI Taxonomy" id="1389203"/>
    <lineage>
        <taxon>Eukaryota</taxon>
        <taxon>Fungi</taxon>
        <taxon>Dikarya</taxon>
        <taxon>Basidiomycota</taxon>
        <taxon>Pucciniomycotina</taxon>
        <taxon>Pucciniomycetes</taxon>
        <taxon>Pucciniales</taxon>
        <taxon>Sphaerophragmiaceae</taxon>
        <taxon>Austropuccinia</taxon>
    </lineage>
</organism>
<dbReference type="AlphaFoldDB" id="A0A9Q3FV52"/>
<gene>
    <name evidence="2" type="ORF">O181_086498</name>
</gene>
<dbReference type="OrthoDB" id="3040353at2759"/>
<accession>A0A9Q3FV52</accession>
<sequence length="140" mass="16170">MIITLELYTRYHEKQKEKGSLQEKTPPATGSNSFSPLQDSSSKKAHHKKSEILKELKDFGEDVAISSLNLFQGDMNLPLLSFHASLEEKWDEEEEPEEIKTVFKVVPPTYHPYLDLFPKVKSEKLPPHHSCDHYIELRGH</sequence>
<evidence type="ECO:0000256" key="1">
    <source>
        <dbReference type="SAM" id="MobiDB-lite"/>
    </source>
</evidence>
<evidence type="ECO:0000313" key="2">
    <source>
        <dbReference type="EMBL" id="MBW0546783.1"/>
    </source>
</evidence>